<dbReference type="Proteomes" id="UP001153292">
    <property type="component" value="Chromosome 12"/>
</dbReference>
<evidence type="ECO:0008006" key="3">
    <source>
        <dbReference type="Google" id="ProtNLM"/>
    </source>
</evidence>
<sequence length="60" mass="6789">MKKFSRLKKTTIIKVYAHSSKEAAQVVGKVQRGHHPASVMVWWGVSYQGVTKLSSFVKKE</sequence>
<evidence type="ECO:0000313" key="2">
    <source>
        <dbReference type="Proteomes" id="UP001153292"/>
    </source>
</evidence>
<reference evidence="1" key="1">
    <citation type="submission" date="2021-12" db="EMBL/GenBank/DDBJ databases">
        <authorList>
            <person name="King R."/>
        </authorList>
    </citation>
    <scope>NUCLEOTIDE SEQUENCE</scope>
</reference>
<accession>A0ABN8AZB2</accession>
<organism evidence="1 2">
    <name type="scientific">Chilo suppressalis</name>
    <name type="common">Asiatic rice borer moth</name>
    <dbReference type="NCBI Taxonomy" id="168631"/>
    <lineage>
        <taxon>Eukaryota</taxon>
        <taxon>Metazoa</taxon>
        <taxon>Ecdysozoa</taxon>
        <taxon>Arthropoda</taxon>
        <taxon>Hexapoda</taxon>
        <taxon>Insecta</taxon>
        <taxon>Pterygota</taxon>
        <taxon>Neoptera</taxon>
        <taxon>Endopterygota</taxon>
        <taxon>Lepidoptera</taxon>
        <taxon>Glossata</taxon>
        <taxon>Ditrysia</taxon>
        <taxon>Pyraloidea</taxon>
        <taxon>Crambidae</taxon>
        <taxon>Crambinae</taxon>
        <taxon>Chilo</taxon>
    </lineage>
</organism>
<evidence type="ECO:0000313" key="1">
    <source>
        <dbReference type="EMBL" id="CAH0398678.1"/>
    </source>
</evidence>
<dbReference type="EMBL" id="OU963905">
    <property type="protein sequence ID" value="CAH0398678.1"/>
    <property type="molecule type" value="Genomic_DNA"/>
</dbReference>
<keyword evidence="2" id="KW-1185">Reference proteome</keyword>
<gene>
    <name evidence="1" type="ORF">CHILSU_LOCUS1802</name>
</gene>
<protein>
    <recommendedName>
        <fullName evidence="3">Mos1 transposase HTH domain-containing protein</fullName>
    </recommendedName>
</protein>
<proteinExistence type="predicted"/>
<name>A0ABN8AZB2_CHISP</name>